<organism evidence="1">
    <name type="scientific">Candidatus Heimdallarchaeum aukensis</name>
    <dbReference type="NCBI Taxonomy" id="2876573"/>
    <lineage>
        <taxon>Archaea</taxon>
        <taxon>Promethearchaeati</taxon>
        <taxon>Candidatus Heimdallarchaeota</taxon>
        <taxon>Candidatus Heimdallarchaeia (ex Rinke et al. 2021) (nom. nud.)</taxon>
        <taxon>Candidatus Heimdallarchaeales</taxon>
        <taxon>Candidatus Heimdallarchaeaceae</taxon>
        <taxon>Candidatus Heimdallarchaeum</taxon>
    </lineage>
</organism>
<evidence type="ECO:0000313" key="1">
    <source>
        <dbReference type="EMBL" id="UJG41679.1"/>
    </source>
</evidence>
<gene>
    <name evidence="1" type="ORF">K9W45_04240</name>
</gene>
<dbReference type="EMBL" id="CP084166">
    <property type="protein sequence ID" value="UJG41679.1"/>
    <property type="molecule type" value="Genomic_DNA"/>
</dbReference>
<dbReference type="Proteomes" id="UP001201020">
    <property type="component" value="Chromosome"/>
</dbReference>
<reference evidence="1" key="1">
    <citation type="journal article" date="2022" name="Nat. Microbiol.">
        <title>Unique mobile elements and scalable gene flow at the prokaryote-eukaryote boundary revealed by circularized Asgard archaea genomes.</title>
        <authorList>
            <person name="Wu F."/>
            <person name="Speth D.R."/>
            <person name="Philosof A."/>
            <person name="Cremiere A."/>
            <person name="Narayanan A."/>
            <person name="Barco R.A."/>
            <person name="Connon S.A."/>
            <person name="Amend J.P."/>
            <person name="Antoshechkin I.A."/>
            <person name="Orphan V.J."/>
        </authorList>
    </citation>
    <scope>NUCLEOTIDE SEQUENCE</scope>
    <source>
        <strain evidence="1">PM71</strain>
    </source>
</reference>
<proteinExistence type="predicted"/>
<dbReference type="AlphaFoldDB" id="A0A9Y1BMD8"/>
<sequence length="447" mass="53794">MNQNKDKQEIESKESHELLLKILLNEYEFFNSLKEKKEKKEISISRHVLDTSLGVLSMFSYYLEAHNESRDYSLLVFHINELVKKGRYIETLNSIKYRLAYFQLVRDQIEYYQIRFDWTKIPTIKFLFICLFETYVSAGLELLELTSRFTEAYLNNLPELKRYRYERIFDELIRHYEPYSDKYINPSLAFSVFLYLRNTVTHSGKKVLDFNNDEIWVIIDKIPARSANTNFKLWIEDAITLARKNGKTFPPKQSFEYVDPRFSYFKINGWINKKGNVEIQKTEVAFKMEINSFIKYMDNSIWFLLDQILRKSRGIQQRIPIDEKKEILKDISEYNKIKEITIVFDKDEKVFPNLFWGNAEQLKEKFEKYKTLELKKRTLYALLRVSEENTSWMLRIIMEKPENVWIKIIRNNKSYVCHFSFVYPKKINPNNIDLTNVLLETPLLHEE</sequence>
<protein>
    <submittedName>
        <fullName evidence="1">Uncharacterized protein</fullName>
    </submittedName>
</protein>
<name>A0A9Y1BMD8_9ARCH</name>
<accession>A0A9Y1BMD8</accession>